<dbReference type="InterPro" id="IPR002126">
    <property type="entry name" value="Cadherin-like_dom"/>
</dbReference>
<feature type="region of interest" description="Disordered" evidence="9">
    <location>
        <begin position="646"/>
        <end position="676"/>
    </location>
</feature>
<dbReference type="InterPro" id="IPR056502">
    <property type="entry name" value="KIAA0319-like_C"/>
</dbReference>
<dbReference type="GO" id="GO:0001764">
    <property type="term" value="P:neuron migration"/>
    <property type="evidence" value="ECO:0007669"/>
    <property type="project" value="TreeGrafter"/>
</dbReference>
<evidence type="ECO:0000313" key="14">
    <source>
        <dbReference type="Proteomes" id="UP001318040"/>
    </source>
</evidence>
<dbReference type="InterPro" id="IPR022409">
    <property type="entry name" value="PKD/Chitinase_dom"/>
</dbReference>
<dbReference type="InterPro" id="IPR035986">
    <property type="entry name" value="PKD_dom_sf"/>
</dbReference>
<keyword evidence="6 10" id="KW-0472">Membrane</keyword>
<gene>
    <name evidence="15 16" type="primary">LOC116945159</name>
</gene>
<evidence type="ECO:0000256" key="10">
    <source>
        <dbReference type="SAM" id="Phobius"/>
    </source>
</evidence>
<evidence type="ECO:0000256" key="11">
    <source>
        <dbReference type="SAM" id="SignalP"/>
    </source>
</evidence>
<dbReference type="Proteomes" id="UP001318040">
    <property type="component" value="Chromosome 23"/>
</dbReference>
<feature type="transmembrane region" description="Helical" evidence="10">
    <location>
        <begin position="981"/>
        <end position="1006"/>
    </location>
</feature>
<keyword evidence="4" id="KW-0677">Repeat</keyword>
<dbReference type="SUPFAM" id="SSF49299">
    <property type="entry name" value="PKD domain"/>
    <property type="match status" value="4"/>
</dbReference>
<dbReference type="PROSITE" id="PS50093">
    <property type="entry name" value="PKD"/>
    <property type="match status" value="1"/>
</dbReference>
<organism evidence="14 16">
    <name type="scientific">Petromyzon marinus</name>
    <name type="common">Sea lamprey</name>
    <dbReference type="NCBI Taxonomy" id="7757"/>
    <lineage>
        <taxon>Eukaryota</taxon>
        <taxon>Metazoa</taxon>
        <taxon>Chordata</taxon>
        <taxon>Craniata</taxon>
        <taxon>Vertebrata</taxon>
        <taxon>Cyclostomata</taxon>
        <taxon>Hyperoartia</taxon>
        <taxon>Petromyzontiformes</taxon>
        <taxon>Petromyzontidae</taxon>
        <taxon>Petromyzon</taxon>
    </lineage>
</organism>
<evidence type="ECO:0000256" key="7">
    <source>
        <dbReference type="ARBA" id="ARBA00023180"/>
    </source>
</evidence>
<sequence>MECHLDKVHRSVPPPFRRSAWTGLHWAALLLCTLSLLILPGICVEECNYHDTVSHVVLANVSDNVTPVNDLPPVTNGSLWDACLHACCLRPTCNLAWLYRNRCYAVSCRVHGDCIFQGEKLEQTSMAVVERLAGPVNATDRADSGAPVTEARWSASTRAHTGKVMGRKGVPEAEPAVNGTSSLPELVATSELEYIQQLMGPATSTTGAAQSVVTEPLSSPEQRQTTPALFGAMNTAQPLDEDLEGYVRTLLSQDQLNGNSLTTGKALLASSTSPPSPRNPTEKRKPAGDSSSHGADTTQKGDRLAGATGQLPALPLSSRNTSETWSSASPPSNASWPPTTATATTPMPMSTSSTTKPVKALVVSAGGSVEVTLPKDEVELNAVASPEPPAGETYQYEWMLISHPEDYQGAIEDKHPQTLKLSKLSAGLYMYKVAVIGKNAYGEGFINVTVKPAPRVNQPPVAIVSPKSQEISLPTSSTFIDGKLSQDDDGIASYRWEQIRGPLHEERVTNLPILHLSSLVAGSYTFRLTVVDSDGVSNWTTANVTVNKAVDYPPVANAGPNQAITLPRNFVTLNGNQSSDDHGIVSYEWTLGSNTKGKVLEMQGVRTPYLQLSSMQEGDYTFQLTVTDAAEQQSTAEVTVVIQPENNRPPVAEAGPDKELTIPVDSTSLDGSKSTDDQGIASYHWEKISGPPGVRLDHGDEAVATVSELQVGTYVFSLTVLDAKGLSSSASVTVTVKEENNKPPHATAGGNKVLLLPDDTVMLDGSRSWDDQGSLSYEWTRDGSSPAAGVVLNGSEHHPVLWLTNLVEGTYVFRLRVTDNKGESSQDMATVEVKPDPKSSQLVELVLDVPVSQLQQQQKELLIRQLSVLLSVQDSDIHVQRLQAYTQSSTQLVFYVLTEQPNMIYKGVDVARMLRRLLQREKTNLLAFRTLRVDTFVCQLACSGHGRCDSFTKRCTCFPFWMENVIRTQLGDGESNCDWSVLYVTLTTFAVAVTVGLLAWLTVCWCRRARSKDRRKPRYSMLNNMDDHEMEMKPSHRGGCSRSRTAGIRKKRPQQSTSIMVSDSDLDSDQETVFSRNGNEKQRLFAGHNGALRNGSVASKPSI</sequence>
<feature type="domain" description="Cadherin" evidence="13">
    <location>
        <begin position="522"/>
        <end position="652"/>
    </location>
</feature>
<dbReference type="FunFam" id="2.60.40.10:FF:000257">
    <property type="entry name" value="Dyslexia-associated protein KIAA0319-like"/>
    <property type="match status" value="1"/>
</dbReference>
<keyword evidence="14" id="KW-1185">Reference proteome</keyword>
<feature type="compositionally biased region" description="Low complexity" evidence="9">
    <location>
        <begin position="324"/>
        <end position="353"/>
    </location>
</feature>
<name>A0AAJ7TC72_PETMA</name>
<dbReference type="InterPro" id="IPR013783">
    <property type="entry name" value="Ig-like_fold"/>
</dbReference>
<feature type="region of interest" description="Disordered" evidence="9">
    <location>
        <begin position="1030"/>
        <end position="1103"/>
    </location>
</feature>
<feature type="domain" description="PKD" evidence="12">
    <location>
        <begin position="571"/>
        <end position="643"/>
    </location>
</feature>
<evidence type="ECO:0000256" key="9">
    <source>
        <dbReference type="SAM" id="MobiDB-lite"/>
    </source>
</evidence>
<evidence type="ECO:0000256" key="6">
    <source>
        <dbReference type="ARBA" id="ARBA00023136"/>
    </source>
</evidence>
<dbReference type="FunFam" id="2.60.40.10:FF:000258">
    <property type="entry name" value="Dyslexia-associated protein KIAA0319 homolog"/>
    <property type="match status" value="1"/>
</dbReference>
<dbReference type="AlphaFoldDB" id="A0AAJ7TC72"/>
<keyword evidence="7" id="KW-0325">Glycoprotein</keyword>
<dbReference type="GO" id="GO:0005509">
    <property type="term" value="F:calcium ion binding"/>
    <property type="evidence" value="ECO:0007669"/>
    <property type="project" value="UniProtKB-UniRule"/>
</dbReference>
<dbReference type="GO" id="GO:0005886">
    <property type="term" value="C:plasma membrane"/>
    <property type="evidence" value="ECO:0007669"/>
    <property type="project" value="UniProtKB-SubCell"/>
</dbReference>
<evidence type="ECO:0000256" key="1">
    <source>
        <dbReference type="ARBA" id="ARBA00004236"/>
    </source>
</evidence>
<dbReference type="Pfam" id="PF22352">
    <property type="entry name" value="K319L-like_PKD"/>
    <property type="match status" value="5"/>
</dbReference>
<keyword evidence="11" id="KW-0732">Signal</keyword>
<dbReference type="SMART" id="SM00089">
    <property type="entry name" value="PKD"/>
    <property type="match status" value="4"/>
</dbReference>
<feature type="region of interest" description="Disordered" evidence="9">
    <location>
        <begin position="266"/>
        <end position="353"/>
    </location>
</feature>
<evidence type="ECO:0000313" key="16">
    <source>
        <dbReference type="RefSeq" id="XP_032815246.1"/>
    </source>
</evidence>
<keyword evidence="2" id="KW-1003">Cell membrane</keyword>
<feature type="chain" id="PRO_5044709327" evidence="11">
    <location>
        <begin position="44"/>
        <end position="1103"/>
    </location>
</feature>
<dbReference type="FunFam" id="2.60.40.10:FF:000319">
    <property type="entry name" value="Dyslexia-associated protein KIAA0319 homolog"/>
    <property type="match status" value="1"/>
</dbReference>
<feature type="signal peptide" evidence="11">
    <location>
        <begin position="1"/>
        <end position="43"/>
    </location>
</feature>
<keyword evidence="3 10" id="KW-0812">Transmembrane</keyword>
<dbReference type="Gene3D" id="2.60.40.10">
    <property type="entry name" value="Immunoglobulins"/>
    <property type="match status" value="5"/>
</dbReference>
<protein>
    <submittedName>
        <fullName evidence="15 16">Dyslexia-associated protein KIAA0319-like protein isoform X1</fullName>
    </submittedName>
</protein>
<dbReference type="CDD" id="cd00146">
    <property type="entry name" value="PKD"/>
    <property type="match status" value="3"/>
</dbReference>
<evidence type="ECO:0000256" key="4">
    <source>
        <dbReference type="ARBA" id="ARBA00022737"/>
    </source>
</evidence>
<keyword evidence="8" id="KW-0106">Calcium</keyword>
<evidence type="ECO:0000259" key="12">
    <source>
        <dbReference type="PROSITE" id="PS50093"/>
    </source>
</evidence>
<evidence type="ECO:0000313" key="15">
    <source>
        <dbReference type="RefSeq" id="XP_032815244.1"/>
    </source>
</evidence>
<dbReference type="KEGG" id="pmrn:116945159"/>
<feature type="region of interest" description="Disordered" evidence="9">
    <location>
        <begin position="157"/>
        <end position="179"/>
    </location>
</feature>
<feature type="compositionally biased region" description="Polar residues" evidence="9">
    <location>
        <begin position="289"/>
        <end position="298"/>
    </location>
</feature>
<proteinExistence type="predicted"/>
<dbReference type="Pfam" id="PF23597">
    <property type="entry name" value="KIAA0319_N"/>
    <property type="match status" value="1"/>
</dbReference>
<dbReference type="InterPro" id="IPR000601">
    <property type="entry name" value="PKD_dom"/>
</dbReference>
<evidence type="ECO:0000256" key="3">
    <source>
        <dbReference type="ARBA" id="ARBA00022692"/>
    </source>
</evidence>
<dbReference type="PANTHER" id="PTHR46182:SF2">
    <property type="entry name" value="FI19480P1"/>
    <property type="match status" value="1"/>
</dbReference>
<evidence type="ECO:0000256" key="5">
    <source>
        <dbReference type="ARBA" id="ARBA00022989"/>
    </source>
</evidence>
<dbReference type="GeneID" id="116945159"/>
<keyword evidence="5 10" id="KW-1133">Transmembrane helix</keyword>
<evidence type="ECO:0000256" key="8">
    <source>
        <dbReference type="PROSITE-ProRule" id="PRU00043"/>
    </source>
</evidence>
<comment type="subcellular location">
    <subcellularLocation>
        <location evidence="1">Cell membrane</location>
    </subcellularLocation>
</comment>
<dbReference type="RefSeq" id="XP_032815246.1">
    <property type="nucleotide sequence ID" value="XM_032959355.1"/>
</dbReference>
<dbReference type="RefSeq" id="XP_032815244.1">
    <property type="nucleotide sequence ID" value="XM_032959353.1"/>
</dbReference>
<dbReference type="GO" id="GO:0031410">
    <property type="term" value="C:cytoplasmic vesicle"/>
    <property type="evidence" value="ECO:0007669"/>
    <property type="project" value="TreeGrafter"/>
</dbReference>
<accession>A0AAJ7TC72</accession>
<dbReference type="FunFam" id="2.60.40.10:FF:000061">
    <property type="entry name" value="Dyslexia-associated protein KIAA0319 homolog"/>
    <property type="match status" value="2"/>
</dbReference>
<dbReference type="PROSITE" id="PS50268">
    <property type="entry name" value="CADHERIN_2"/>
    <property type="match status" value="1"/>
</dbReference>
<dbReference type="GO" id="GO:0007156">
    <property type="term" value="P:homophilic cell adhesion via plasma membrane adhesion molecules"/>
    <property type="evidence" value="ECO:0007669"/>
    <property type="project" value="InterPro"/>
</dbReference>
<dbReference type="PANTHER" id="PTHR46182">
    <property type="entry name" value="FI19480P1"/>
    <property type="match status" value="1"/>
</dbReference>
<evidence type="ECO:0000259" key="13">
    <source>
        <dbReference type="PROSITE" id="PS50268"/>
    </source>
</evidence>
<dbReference type="InterPro" id="IPR013980">
    <property type="entry name" value="MANSC_dom"/>
</dbReference>
<evidence type="ECO:0000256" key="2">
    <source>
        <dbReference type="ARBA" id="ARBA00022475"/>
    </source>
</evidence>
<dbReference type="InterPro" id="IPR029865">
    <property type="entry name" value="KIAA0319-like"/>
</dbReference>
<dbReference type="Pfam" id="PF23620">
    <property type="entry name" value="KIAA0319"/>
    <property type="match status" value="1"/>
</dbReference>
<reference evidence="15 16" key="1">
    <citation type="submission" date="2025-04" db="UniProtKB">
        <authorList>
            <consortium name="RefSeq"/>
        </authorList>
    </citation>
    <scope>IDENTIFICATION</scope>
    <source>
        <tissue evidence="15 16">Sperm</tissue>
    </source>
</reference>